<proteinExistence type="inferred from homology"/>
<dbReference type="AlphaFoldDB" id="A0A6A6HXJ5"/>
<evidence type="ECO:0000256" key="3">
    <source>
        <dbReference type="ARBA" id="ARBA00023315"/>
    </source>
</evidence>
<dbReference type="InterPro" id="IPR039135">
    <property type="entry name" value="NAT9-like"/>
</dbReference>
<dbReference type="InterPro" id="IPR000182">
    <property type="entry name" value="GNAT_dom"/>
</dbReference>
<name>A0A6A6HXJ5_9PLEO</name>
<dbReference type="Pfam" id="PF13302">
    <property type="entry name" value="Acetyltransf_3"/>
    <property type="match status" value="1"/>
</dbReference>
<evidence type="ECO:0000256" key="2">
    <source>
        <dbReference type="ARBA" id="ARBA00022679"/>
    </source>
</evidence>
<evidence type="ECO:0000313" key="6">
    <source>
        <dbReference type="Proteomes" id="UP000800094"/>
    </source>
</evidence>
<dbReference type="PANTHER" id="PTHR13256">
    <property type="entry name" value="N-ACETYLTRANSFERASE 9"/>
    <property type="match status" value="1"/>
</dbReference>
<keyword evidence="6" id="KW-1185">Reference proteome</keyword>
<evidence type="ECO:0000313" key="5">
    <source>
        <dbReference type="EMBL" id="KAF2242747.1"/>
    </source>
</evidence>
<sequence length="262" mass="29807">MKLNEHEALLTSKVLLVPYSGHHVPTYHEWMQDESLQQATASEPLTLAEEYAMQKSWRTDADKLTFIVCTPPSAPNHINHSEILVKDAHPKVTPGKDDAPETMIGDVNLFLNADDDREEEHAHWRLIHEGTKKTIQEGKMHGVVGEVEIMIARKDCQGKGLGRETLLAFLWYILTSFSGIMNEYHIAHGNGKTGSYLNYLRVKIDSGNARSIKLFESVGFKKVSEKPNYFGELELRWQVRLMSLSEIERQMGTVPHRIAYKP</sequence>
<accession>A0A6A6HXJ5</accession>
<gene>
    <name evidence="5" type="ORF">BU26DRAFT_132165</name>
</gene>
<evidence type="ECO:0000259" key="4">
    <source>
        <dbReference type="Pfam" id="PF13302"/>
    </source>
</evidence>
<comment type="similarity">
    <text evidence="1">Belongs to the acetyltransferase family. GNAT subfamily.</text>
</comment>
<dbReference type="GeneID" id="54573013"/>
<dbReference type="EMBL" id="ML987207">
    <property type="protein sequence ID" value="KAF2242747.1"/>
    <property type="molecule type" value="Genomic_DNA"/>
</dbReference>
<dbReference type="OrthoDB" id="5043642at2759"/>
<organism evidence="5 6">
    <name type="scientific">Trematosphaeria pertusa</name>
    <dbReference type="NCBI Taxonomy" id="390896"/>
    <lineage>
        <taxon>Eukaryota</taxon>
        <taxon>Fungi</taxon>
        <taxon>Dikarya</taxon>
        <taxon>Ascomycota</taxon>
        <taxon>Pezizomycotina</taxon>
        <taxon>Dothideomycetes</taxon>
        <taxon>Pleosporomycetidae</taxon>
        <taxon>Pleosporales</taxon>
        <taxon>Massarineae</taxon>
        <taxon>Trematosphaeriaceae</taxon>
        <taxon>Trematosphaeria</taxon>
    </lineage>
</organism>
<reference evidence="5" key="1">
    <citation type="journal article" date="2020" name="Stud. Mycol.">
        <title>101 Dothideomycetes genomes: a test case for predicting lifestyles and emergence of pathogens.</title>
        <authorList>
            <person name="Haridas S."/>
            <person name="Albert R."/>
            <person name="Binder M."/>
            <person name="Bloem J."/>
            <person name="Labutti K."/>
            <person name="Salamov A."/>
            <person name="Andreopoulos B."/>
            <person name="Baker S."/>
            <person name="Barry K."/>
            <person name="Bills G."/>
            <person name="Bluhm B."/>
            <person name="Cannon C."/>
            <person name="Castanera R."/>
            <person name="Culley D."/>
            <person name="Daum C."/>
            <person name="Ezra D."/>
            <person name="Gonzalez J."/>
            <person name="Henrissat B."/>
            <person name="Kuo A."/>
            <person name="Liang C."/>
            <person name="Lipzen A."/>
            <person name="Lutzoni F."/>
            <person name="Magnuson J."/>
            <person name="Mondo S."/>
            <person name="Nolan M."/>
            <person name="Ohm R."/>
            <person name="Pangilinan J."/>
            <person name="Park H.-J."/>
            <person name="Ramirez L."/>
            <person name="Alfaro M."/>
            <person name="Sun H."/>
            <person name="Tritt A."/>
            <person name="Yoshinaga Y."/>
            <person name="Zwiers L.-H."/>
            <person name="Turgeon B."/>
            <person name="Goodwin S."/>
            <person name="Spatafora J."/>
            <person name="Crous P."/>
            <person name="Grigoriev I."/>
        </authorList>
    </citation>
    <scope>NUCLEOTIDE SEQUENCE</scope>
    <source>
        <strain evidence="5">CBS 122368</strain>
    </source>
</reference>
<dbReference type="PANTHER" id="PTHR13256:SF16">
    <property type="entry name" value="ALPHA_BETA-TUBULIN-N-ACETYLTRANSFERASE 9"/>
    <property type="match status" value="1"/>
</dbReference>
<protein>
    <recommendedName>
        <fullName evidence="4">N-acetyltransferase domain-containing protein</fullName>
    </recommendedName>
</protein>
<evidence type="ECO:0000256" key="1">
    <source>
        <dbReference type="ARBA" id="ARBA00009342"/>
    </source>
</evidence>
<dbReference type="SUPFAM" id="SSF55729">
    <property type="entry name" value="Acyl-CoA N-acyltransferases (Nat)"/>
    <property type="match status" value="1"/>
</dbReference>
<dbReference type="Proteomes" id="UP000800094">
    <property type="component" value="Unassembled WGS sequence"/>
</dbReference>
<dbReference type="RefSeq" id="XP_033677751.1">
    <property type="nucleotide sequence ID" value="XM_033819683.1"/>
</dbReference>
<dbReference type="Gene3D" id="3.40.630.30">
    <property type="match status" value="1"/>
</dbReference>
<keyword evidence="3" id="KW-0012">Acyltransferase</keyword>
<feature type="domain" description="N-acetyltransferase" evidence="4">
    <location>
        <begin position="14"/>
        <end position="221"/>
    </location>
</feature>
<dbReference type="InterPro" id="IPR016181">
    <property type="entry name" value="Acyl_CoA_acyltransferase"/>
</dbReference>
<keyword evidence="2" id="KW-0808">Transferase</keyword>
<dbReference type="GO" id="GO:0008080">
    <property type="term" value="F:N-acetyltransferase activity"/>
    <property type="evidence" value="ECO:0007669"/>
    <property type="project" value="InterPro"/>
</dbReference>